<dbReference type="EMBL" id="MQVM01000008">
    <property type="protein sequence ID" value="ONH74895.1"/>
    <property type="molecule type" value="Genomic_DNA"/>
</dbReference>
<accession>A0A099NSM6</accession>
<dbReference type="EMBL" id="JQFK01000310">
    <property type="protein sequence ID" value="KGK35828.1"/>
    <property type="molecule type" value="Genomic_DNA"/>
</dbReference>
<dbReference type="Proteomes" id="UP000029867">
    <property type="component" value="Unassembled WGS sequence"/>
</dbReference>
<evidence type="ECO:0000313" key="8">
    <source>
        <dbReference type="Proteomes" id="UP000195871"/>
    </source>
</evidence>
<reference evidence="4" key="4">
    <citation type="submission" date="2017-01" db="EMBL/GenBank/DDBJ databases">
        <authorList>
            <person name="Mah S.A."/>
            <person name="Swanson W.J."/>
            <person name="Moy G.W."/>
            <person name="Vacquier V.D."/>
        </authorList>
    </citation>
    <scope>NUCLEOTIDE SEQUENCE [LARGE SCALE GENOMIC DNA]</scope>
    <source>
        <strain evidence="4">129</strain>
    </source>
</reference>
<reference evidence="7" key="3">
    <citation type="journal article" date="2017" name="Genome Announc.">
        <title>Genome sequences of Cyberlindnera fabianii 65, Pichia kudriavzevii 129, and Saccharomyces cerevisiae 131 isolated from fermented masau fruits in Zimbabwe.</title>
        <authorList>
            <person name="van Rijswijck I.M.H."/>
            <person name="Derks M.F.L."/>
            <person name="Abee T."/>
            <person name="de Ridder D."/>
            <person name="Smid E.J."/>
        </authorList>
    </citation>
    <scope>NUCLEOTIDE SEQUENCE [LARGE SCALE GENOMIC DNA]</scope>
    <source>
        <strain evidence="7">129</strain>
    </source>
</reference>
<evidence type="ECO:0000313" key="5">
    <source>
        <dbReference type="EMBL" id="OUT21349.1"/>
    </source>
</evidence>
<reference evidence="6" key="1">
    <citation type="journal article" date="2014" name="Microb. Cell Fact.">
        <title>Exploiting Issatchenkia orientalis SD108 for succinic acid production.</title>
        <authorList>
            <person name="Xiao H."/>
            <person name="Shao Z."/>
            <person name="Jiang Y."/>
            <person name="Dole S."/>
            <person name="Zhao H."/>
        </authorList>
    </citation>
    <scope>NUCLEOTIDE SEQUENCE [LARGE SCALE GENOMIC DNA]</scope>
    <source>
        <strain evidence="6">SD108</strain>
    </source>
</reference>
<sequence>MEHQEIVATYKKEGHFDERRKEWFELLANDGPKKEKLYSLIKEIVQCKIERDPDLLTRNKGKVAALIQTEMVKAHVHRQRLRKGPRISTGTTSEDITTSSSITTSEDTTTSSSTRANTSIVKDRETELLELVDTLLDEVASDAQRTLPVEFKDINA</sequence>
<reference evidence="5 8" key="5">
    <citation type="submission" date="2017-05" db="EMBL/GenBank/DDBJ databases">
        <title>The Genome Sequence of Candida krusei Ckrusei653.</title>
        <authorList>
            <person name="Cuomo C."/>
            <person name="Forche A."/>
            <person name="Young S."/>
            <person name="Abouelleil A."/>
            <person name="Cao P."/>
            <person name="Chapman S."/>
            <person name="Cusick C."/>
            <person name="Shea T."/>
            <person name="Nusbaum C."/>
            <person name="Birren B."/>
        </authorList>
    </citation>
    <scope>NUCLEOTIDE SEQUENCE [LARGE SCALE GENOMIC DNA]</scope>
    <source>
        <strain evidence="5 8">Ckrusei653</strain>
    </source>
</reference>
<dbReference type="Pfam" id="PF05205">
    <property type="entry name" value="COMPASS-Shg1"/>
    <property type="match status" value="1"/>
</dbReference>
<evidence type="ECO:0000313" key="6">
    <source>
        <dbReference type="Proteomes" id="UP000029867"/>
    </source>
</evidence>
<dbReference type="AlphaFoldDB" id="A0A099NSM6"/>
<evidence type="ECO:0000313" key="4">
    <source>
        <dbReference type="EMBL" id="ONH74895.1"/>
    </source>
</evidence>
<gene>
    <name evidence="4" type="ORF">BOH78_2192</name>
    <name evidence="5" type="ORF">CAS74_003465</name>
    <name evidence="3" type="ORF">JL09_g5022</name>
</gene>
<feature type="region of interest" description="Disordered" evidence="1">
    <location>
        <begin position="77"/>
        <end position="119"/>
    </location>
</feature>
<feature type="compositionally biased region" description="Low complexity" evidence="1">
    <location>
        <begin position="88"/>
        <end position="114"/>
    </location>
</feature>
<evidence type="ECO:0000313" key="3">
    <source>
        <dbReference type="EMBL" id="KGK35828.1"/>
    </source>
</evidence>
<evidence type="ECO:0000256" key="1">
    <source>
        <dbReference type="SAM" id="MobiDB-lite"/>
    </source>
</evidence>
<comment type="caution">
    <text evidence="3">The sequence shown here is derived from an EMBL/GenBank/DDBJ whole genome shotgun (WGS) entry which is preliminary data.</text>
</comment>
<dbReference type="Proteomes" id="UP000195871">
    <property type="component" value="Unassembled WGS sequence"/>
</dbReference>
<evidence type="ECO:0000259" key="2">
    <source>
        <dbReference type="Pfam" id="PF05205"/>
    </source>
</evidence>
<dbReference type="InterPro" id="IPR055264">
    <property type="entry name" value="BOD1/SHG1_dom"/>
</dbReference>
<dbReference type="Proteomes" id="UP000189274">
    <property type="component" value="Unassembled WGS sequence"/>
</dbReference>
<name>A0A099NSM6_PICKU</name>
<proteinExistence type="predicted"/>
<protein>
    <submittedName>
        <fullName evidence="4">COMPASS component SHG1</fullName>
    </submittedName>
</protein>
<organism evidence="3 6">
    <name type="scientific">Pichia kudriavzevii</name>
    <name type="common">Yeast</name>
    <name type="synonym">Issatchenkia orientalis</name>
    <dbReference type="NCBI Taxonomy" id="4909"/>
    <lineage>
        <taxon>Eukaryota</taxon>
        <taxon>Fungi</taxon>
        <taxon>Dikarya</taxon>
        <taxon>Ascomycota</taxon>
        <taxon>Saccharomycotina</taxon>
        <taxon>Pichiomycetes</taxon>
        <taxon>Pichiales</taxon>
        <taxon>Pichiaceae</taxon>
        <taxon>Pichia</taxon>
    </lineage>
</organism>
<evidence type="ECO:0000313" key="7">
    <source>
        <dbReference type="Proteomes" id="UP000189274"/>
    </source>
</evidence>
<dbReference type="HOGENOM" id="CLU_1686862_0_0_1"/>
<feature type="domain" description="BOD1/SHG1" evidence="2">
    <location>
        <begin position="6"/>
        <end position="78"/>
    </location>
</feature>
<reference evidence="3" key="2">
    <citation type="submission" date="2014-08" db="EMBL/GenBank/DDBJ databases">
        <title>Exploiting Issatchenkia orientalis SD108 for Succinic Acid Production.</title>
        <authorList>
            <person name="Xiao H."/>
            <person name="Shao Z."/>
            <person name="Jiang Y."/>
            <person name="Dole S."/>
            <person name="Zhao H."/>
        </authorList>
    </citation>
    <scope>NUCLEOTIDE SEQUENCE [LARGE SCALE GENOMIC DNA]</scope>
    <source>
        <strain evidence="3">SD108</strain>
    </source>
</reference>
<dbReference type="EMBL" id="NHMM01000005">
    <property type="protein sequence ID" value="OUT21349.1"/>
    <property type="molecule type" value="Genomic_DNA"/>
</dbReference>
<dbReference type="VEuPathDB" id="FungiDB:C5L36_0B03630"/>